<keyword evidence="2" id="KW-0378">Hydrolase</keyword>
<keyword evidence="2" id="KW-0645">Protease</keyword>
<name>A0A5D3WIP0_9BACT</name>
<dbReference type="RefSeq" id="WP_148896662.1">
    <property type="nucleotide sequence ID" value="NZ_VNIB01000012.1"/>
</dbReference>
<dbReference type="AlphaFoldDB" id="A0A5D3WIP0"/>
<dbReference type="Proteomes" id="UP000324159">
    <property type="component" value="Unassembled WGS sequence"/>
</dbReference>
<organism evidence="2 3">
    <name type="scientific">Geothermobacter ehrlichii</name>
    <dbReference type="NCBI Taxonomy" id="213224"/>
    <lineage>
        <taxon>Bacteria</taxon>
        <taxon>Pseudomonadati</taxon>
        <taxon>Thermodesulfobacteriota</taxon>
        <taxon>Desulfuromonadia</taxon>
        <taxon>Desulfuromonadales</taxon>
        <taxon>Geothermobacteraceae</taxon>
        <taxon>Geothermobacter</taxon>
    </lineage>
</organism>
<comment type="caution">
    <text evidence="2">The sequence shown here is derived from an EMBL/GenBank/DDBJ whole genome shotgun (WGS) entry which is preliminary data.</text>
</comment>
<evidence type="ECO:0000313" key="2">
    <source>
        <dbReference type="EMBL" id="TYO96821.1"/>
    </source>
</evidence>
<sequence>MFFGGLPFRLLPVLLLLLSACAPTTGGQGVEYRPADWTGTRGRVVDRQGRPAAGAWVYAYRSDRGGLRGPADYAARVAADGRYELDLPAGRFWLVARLRRAGAGDSGPPRRGDAWAPWPRNPLQVRPGRVAVADFVLMPVVQPNILRQGSLVSGDTGFAGRLIDERGRPVAGAFALAYRGRDMHRMPDFTSPPAADDGRFRLFVDGPGVWCLAARQGTRGQPRQGELYGLLAPGEAGCLQVDAGEIREVGDIVLRPFRQSY</sequence>
<dbReference type="GO" id="GO:0004180">
    <property type="term" value="F:carboxypeptidase activity"/>
    <property type="evidence" value="ECO:0007669"/>
    <property type="project" value="UniProtKB-KW"/>
</dbReference>
<dbReference type="OrthoDB" id="5401722at2"/>
<proteinExistence type="predicted"/>
<feature type="signal peptide" evidence="1">
    <location>
        <begin position="1"/>
        <end position="22"/>
    </location>
</feature>
<evidence type="ECO:0000256" key="1">
    <source>
        <dbReference type="SAM" id="SignalP"/>
    </source>
</evidence>
<protein>
    <submittedName>
        <fullName evidence="2">Carboxypeptidase family protein</fullName>
    </submittedName>
</protein>
<dbReference type="EMBL" id="VNIB01000012">
    <property type="protein sequence ID" value="TYO96821.1"/>
    <property type="molecule type" value="Genomic_DNA"/>
</dbReference>
<keyword evidence="2" id="KW-0121">Carboxypeptidase</keyword>
<dbReference type="SUPFAM" id="SSF49464">
    <property type="entry name" value="Carboxypeptidase regulatory domain-like"/>
    <property type="match status" value="1"/>
</dbReference>
<keyword evidence="1" id="KW-0732">Signal</keyword>
<feature type="chain" id="PRO_5022868444" evidence="1">
    <location>
        <begin position="23"/>
        <end position="261"/>
    </location>
</feature>
<gene>
    <name evidence="2" type="ORF">EDC39_112109</name>
</gene>
<accession>A0A5D3WIP0</accession>
<dbReference type="InterPro" id="IPR008969">
    <property type="entry name" value="CarboxyPept-like_regulatory"/>
</dbReference>
<reference evidence="2 3" key="1">
    <citation type="submission" date="2019-07" db="EMBL/GenBank/DDBJ databases">
        <title>Genomic Encyclopedia of Type Strains, Phase IV (KMG-IV): sequencing the most valuable type-strain genomes for metagenomic binning, comparative biology and taxonomic classification.</title>
        <authorList>
            <person name="Goeker M."/>
        </authorList>
    </citation>
    <scope>NUCLEOTIDE SEQUENCE [LARGE SCALE GENOMIC DNA]</scope>
    <source>
        <strain evidence="2 3">SS015</strain>
    </source>
</reference>
<evidence type="ECO:0000313" key="3">
    <source>
        <dbReference type="Proteomes" id="UP000324159"/>
    </source>
</evidence>
<keyword evidence="3" id="KW-1185">Reference proteome</keyword>